<dbReference type="GO" id="GO:0000981">
    <property type="term" value="F:DNA-binding transcription factor activity, RNA polymerase II-specific"/>
    <property type="evidence" value="ECO:0007669"/>
    <property type="project" value="InterPro"/>
</dbReference>
<dbReference type="AlphaFoldDB" id="A0A8H7KB97"/>
<dbReference type="GO" id="GO:0003677">
    <property type="term" value="F:DNA binding"/>
    <property type="evidence" value="ECO:0007669"/>
    <property type="project" value="UniProtKB-KW"/>
</dbReference>
<dbReference type="InterPro" id="IPR036864">
    <property type="entry name" value="Zn2-C6_fun-type_DNA-bd_sf"/>
</dbReference>
<evidence type="ECO:0000256" key="5">
    <source>
        <dbReference type="ARBA" id="ARBA00023163"/>
    </source>
</evidence>
<comment type="caution">
    <text evidence="9">The sequence shown here is derived from an EMBL/GenBank/DDBJ whole genome shotgun (WGS) entry which is preliminary data.</text>
</comment>
<keyword evidence="4" id="KW-0238">DNA-binding</keyword>
<gene>
    <name evidence="9" type="ORF">IM811_003739</name>
</gene>
<feature type="domain" description="Zn(2)-C6 fungal-type" evidence="8">
    <location>
        <begin position="14"/>
        <end position="44"/>
    </location>
</feature>
<evidence type="ECO:0000259" key="8">
    <source>
        <dbReference type="PROSITE" id="PS50048"/>
    </source>
</evidence>
<dbReference type="CDD" id="cd00067">
    <property type="entry name" value="GAL4"/>
    <property type="match status" value="1"/>
</dbReference>
<dbReference type="GO" id="GO:0008270">
    <property type="term" value="F:zinc ion binding"/>
    <property type="evidence" value="ECO:0007669"/>
    <property type="project" value="InterPro"/>
</dbReference>
<keyword evidence="5" id="KW-0804">Transcription</keyword>
<dbReference type="Proteomes" id="UP000616885">
    <property type="component" value="Unassembled WGS sequence"/>
</dbReference>
<keyword evidence="6" id="KW-0539">Nucleus</keyword>
<protein>
    <recommendedName>
        <fullName evidence="8">Zn(2)-C6 fungal-type domain-containing protein</fullName>
    </recommendedName>
</protein>
<reference evidence="9" key="1">
    <citation type="submission" date="2020-10" db="EMBL/GenBank/DDBJ databases">
        <title>High-Quality Genome Resource of Clonostachys rosea strain S41 by Oxford Nanopore Long-Read Sequencing.</title>
        <authorList>
            <person name="Wang H."/>
        </authorList>
    </citation>
    <scope>NUCLEOTIDE SEQUENCE</scope>
    <source>
        <strain evidence="9">S41</strain>
    </source>
</reference>
<dbReference type="SMART" id="SM00066">
    <property type="entry name" value="GAL4"/>
    <property type="match status" value="1"/>
</dbReference>
<dbReference type="Pfam" id="PF00172">
    <property type="entry name" value="Zn_clus"/>
    <property type="match status" value="1"/>
</dbReference>
<feature type="compositionally biased region" description="Low complexity" evidence="7">
    <location>
        <begin position="142"/>
        <end position="151"/>
    </location>
</feature>
<sequence length="668" mass="75073">MVEASSTRQQPGLACEECRKRKARCDRGRPQCGACADAGRDCVIVDKRSQRGPKKGQLKDLRSRIGEYDLSDTATKAARTQNFIANSNKHTHILALLKTTPIDLFTIAALEQRLIDQTNILEPEILQLGYSEVTPEQETPEESGSNGSSEMGIEADPFQILDFASTSGLPELSEFATLSSCFGKGWPCELGSEASRNITPNISLAPVALIDPIQVTTSLVPGLSDEGLGISELLRAELDLLYFERVHPIVPMIHKRRYFTWAAEGSLSPARSCLQLAMRTMAAAMSSQFRGLGDALCAKTRRMLEMQDSHGEVGLPWATSMRSQRHKIEHERIQAWLLLAHYEFLRKPEQQALLTAGRAFRLLQMSRLFDVDSQDMDSQTASDEGWIETEEKRRTIWIAFILDRLSCMLKDRPWMLHEETICARLPMPEEEFQDGCQVSQMGFLSELGRNNDESMILHPFAEWVVLANFFGRCITHRRLAQSVPLSGSELESKDFWKRHDWLAAATRSRTHAYTMALEARTTPRKCDPMSCYNRILAYSASVCLSHTAESNAWQTLDGQLRTMRHRQVAYEAASEIVSLIRCAPRMFFFKMHPFLPNAIALVASFLNASKTDPGAPDEGRSDGVSSLLCALRHMGEFNDLARELRYKLEADVVQGTPTTMEVTRQWAT</sequence>
<evidence type="ECO:0000313" key="10">
    <source>
        <dbReference type="Proteomes" id="UP000616885"/>
    </source>
</evidence>
<name>A0A8H7KB97_BIOOC</name>
<dbReference type="PROSITE" id="PS50048">
    <property type="entry name" value="ZN2_CY6_FUNGAL_2"/>
    <property type="match status" value="1"/>
</dbReference>
<dbReference type="EMBL" id="JADCTT010000011">
    <property type="protein sequence ID" value="KAF9746834.1"/>
    <property type="molecule type" value="Genomic_DNA"/>
</dbReference>
<dbReference type="Gene3D" id="4.10.240.10">
    <property type="entry name" value="Zn(2)-C6 fungal-type DNA-binding domain"/>
    <property type="match status" value="1"/>
</dbReference>
<evidence type="ECO:0000256" key="7">
    <source>
        <dbReference type="SAM" id="MobiDB-lite"/>
    </source>
</evidence>
<evidence type="ECO:0000313" key="9">
    <source>
        <dbReference type="EMBL" id="KAF9746834.1"/>
    </source>
</evidence>
<dbReference type="GO" id="GO:0005634">
    <property type="term" value="C:nucleus"/>
    <property type="evidence" value="ECO:0007669"/>
    <property type="project" value="UniProtKB-SubCell"/>
</dbReference>
<dbReference type="InterPro" id="IPR050815">
    <property type="entry name" value="TF_fung"/>
</dbReference>
<evidence type="ECO:0000256" key="3">
    <source>
        <dbReference type="ARBA" id="ARBA00023015"/>
    </source>
</evidence>
<evidence type="ECO:0000256" key="6">
    <source>
        <dbReference type="ARBA" id="ARBA00023242"/>
    </source>
</evidence>
<feature type="region of interest" description="Disordered" evidence="7">
    <location>
        <begin position="132"/>
        <end position="151"/>
    </location>
</feature>
<dbReference type="GO" id="GO:0006351">
    <property type="term" value="P:DNA-templated transcription"/>
    <property type="evidence" value="ECO:0007669"/>
    <property type="project" value="InterPro"/>
</dbReference>
<dbReference type="Pfam" id="PF04082">
    <property type="entry name" value="Fungal_trans"/>
    <property type="match status" value="1"/>
</dbReference>
<evidence type="ECO:0000256" key="2">
    <source>
        <dbReference type="ARBA" id="ARBA00022723"/>
    </source>
</evidence>
<keyword evidence="2" id="KW-0479">Metal-binding</keyword>
<dbReference type="PANTHER" id="PTHR47338:SF3">
    <property type="entry name" value="C6 FINGER DOMAIN TRANSCRIPTION FACTOR DBAA-RELATED"/>
    <property type="match status" value="1"/>
</dbReference>
<dbReference type="PANTHER" id="PTHR47338">
    <property type="entry name" value="ZN(II)2CYS6 TRANSCRIPTION FACTOR (EUROFUNG)-RELATED"/>
    <property type="match status" value="1"/>
</dbReference>
<dbReference type="InterPro" id="IPR001138">
    <property type="entry name" value="Zn2Cys6_DnaBD"/>
</dbReference>
<comment type="subcellular location">
    <subcellularLocation>
        <location evidence="1">Nucleus</location>
    </subcellularLocation>
</comment>
<evidence type="ECO:0000256" key="1">
    <source>
        <dbReference type="ARBA" id="ARBA00004123"/>
    </source>
</evidence>
<accession>A0A8H7KB97</accession>
<evidence type="ECO:0000256" key="4">
    <source>
        <dbReference type="ARBA" id="ARBA00023125"/>
    </source>
</evidence>
<proteinExistence type="predicted"/>
<dbReference type="SUPFAM" id="SSF57701">
    <property type="entry name" value="Zn2/Cys6 DNA-binding domain"/>
    <property type="match status" value="1"/>
</dbReference>
<organism evidence="9 10">
    <name type="scientific">Bionectria ochroleuca</name>
    <name type="common">Gliocladium roseum</name>
    <dbReference type="NCBI Taxonomy" id="29856"/>
    <lineage>
        <taxon>Eukaryota</taxon>
        <taxon>Fungi</taxon>
        <taxon>Dikarya</taxon>
        <taxon>Ascomycota</taxon>
        <taxon>Pezizomycotina</taxon>
        <taxon>Sordariomycetes</taxon>
        <taxon>Hypocreomycetidae</taxon>
        <taxon>Hypocreales</taxon>
        <taxon>Bionectriaceae</taxon>
        <taxon>Clonostachys</taxon>
    </lineage>
</organism>
<dbReference type="PROSITE" id="PS00463">
    <property type="entry name" value="ZN2_CY6_FUNGAL_1"/>
    <property type="match status" value="1"/>
</dbReference>
<dbReference type="InterPro" id="IPR007219">
    <property type="entry name" value="XnlR_reg_dom"/>
</dbReference>
<keyword evidence="3" id="KW-0805">Transcription regulation</keyword>
<dbReference type="CDD" id="cd12148">
    <property type="entry name" value="fungal_TF_MHR"/>
    <property type="match status" value="1"/>
</dbReference>